<feature type="region of interest" description="Disordered" evidence="1">
    <location>
        <begin position="1"/>
        <end position="32"/>
    </location>
</feature>
<dbReference type="Proteomes" id="UP000006882">
    <property type="component" value="Chromosome G4"/>
</dbReference>
<dbReference type="STRING" id="3760.A0A251PQF1"/>
<dbReference type="EMBL" id="CM007654">
    <property type="protein sequence ID" value="ONI13787.1"/>
    <property type="molecule type" value="Genomic_DNA"/>
</dbReference>
<dbReference type="Gramene" id="ONI13787">
    <property type="protein sequence ID" value="ONI13787"/>
    <property type="gene ID" value="PRUPE_4G244900"/>
</dbReference>
<gene>
    <name evidence="2" type="ORF">PRUPE_4G244900</name>
</gene>
<dbReference type="PANTHER" id="PTHR35698:SF2">
    <property type="entry name" value="DNA-BINDING PROTEIN RHL1"/>
    <property type="match status" value="1"/>
</dbReference>
<accession>A0A251PQF1</accession>
<proteinExistence type="predicted"/>
<protein>
    <recommendedName>
        <fullName evidence="4">DNA-binding protein RHL1</fullName>
    </recommendedName>
</protein>
<sequence length="285" mass="32084">MIATVNPNGIQMARTSSSKKKRKEEEYPNPEVTQRKRLKALAFSNNLLSEVPAKPHAPFTPSNTVVKHHGKGILKKSQRKNRFLFSFPGLLAPIGGGKIGELKDLGTKNPVLYLDFSQNRYLTMQFPRGGKSVMCEDYFDNMIVFSDAWWIGTQAENPEEAQLDFPKELTEGQHTEYDFKGGAGSTSANKQSDRKNETTYVEHSPNVKVEDNVLDDGNKDLMRATPVRHSARTAGKRFKYWPKHFIALTRYCHKRSEAGGIKYTHTKYANFGNASSGDDAFETDT</sequence>
<dbReference type="InterPro" id="IPR038859">
    <property type="entry name" value="RHL1"/>
</dbReference>
<dbReference type="PANTHER" id="PTHR35698">
    <property type="entry name" value="DNA-BINDING PROTEIN RHL1"/>
    <property type="match status" value="1"/>
</dbReference>
<feature type="region of interest" description="Disordered" evidence="1">
    <location>
        <begin position="176"/>
        <end position="202"/>
    </location>
</feature>
<dbReference type="AlphaFoldDB" id="A0A251PQF1"/>
<evidence type="ECO:0000313" key="2">
    <source>
        <dbReference type="EMBL" id="ONI13787.1"/>
    </source>
</evidence>
<evidence type="ECO:0000256" key="1">
    <source>
        <dbReference type="SAM" id="MobiDB-lite"/>
    </source>
</evidence>
<dbReference type="GO" id="GO:0042023">
    <property type="term" value="P:DNA endoreduplication"/>
    <property type="evidence" value="ECO:0007669"/>
    <property type="project" value="InterPro"/>
</dbReference>
<reference evidence="2 3" key="1">
    <citation type="journal article" date="2013" name="Nat. Genet.">
        <title>The high-quality draft genome of peach (Prunus persica) identifies unique patterns of genetic diversity, domestication and genome evolution.</title>
        <authorList>
            <consortium name="International Peach Genome Initiative"/>
            <person name="Verde I."/>
            <person name="Abbott A.G."/>
            <person name="Scalabrin S."/>
            <person name="Jung S."/>
            <person name="Shu S."/>
            <person name="Marroni F."/>
            <person name="Zhebentyayeva T."/>
            <person name="Dettori M.T."/>
            <person name="Grimwood J."/>
            <person name="Cattonaro F."/>
            <person name="Zuccolo A."/>
            <person name="Rossini L."/>
            <person name="Jenkins J."/>
            <person name="Vendramin E."/>
            <person name="Meisel L.A."/>
            <person name="Decroocq V."/>
            <person name="Sosinski B."/>
            <person name="Prochnik S."/>
            <person name="Mitros T."/>
            <person name="Policriti A."/>
            <person name="Cipriani G."/>
            <person name="Dondini L."/>
            <person name="Ficklin S."/>
            <person name="Goodstein D.M."/>
            <person name="Xuan P."/>
            <person name="Del Fabbro C."/>
            <person name="Aramini V."/>
            <person name="Copetti D."/>
            <person name="Gonzalez S."/>
            <person name="Horner D.S."/>
            <person name="Falchi R."/>
            <person name="Lucas S."/>
            <person name="Mica E."/>
            <person name="Maldonado J."/>
            <person name="Lazzari B."/>
            <person name="Bielenberg D."/>
            <person name="Pirona R."/>
            <person name="Miculan M."/>
            <person name="Barakat A."/>
            <person name="Testolin R."/>
            <person name="Stella A."/>
            <person name="Tartarini S."/>
            <person name="Tonutti P."/>
            <person name="Arus P."/>
            <person name="Orellana A."/>
            <person name="Wells C."/>
            <person name="Main D."/>
            <person name="Vizzotto G."/>
            <person name="Silva H."/>
            <person name="Salamini F."/>
            <person name="Schmutz J."/>
            <person name="Morgante M."/>
            <person name="Rokhsar D.S."/>
        </authorList>
    </citation>
    <scope>NUCLEOTIDE SEQUENCE [LARGE SCALE GENOMIC DNA]</scope>
    <source>
        <strain evidence="3">cv. Nemared</strain>
    </source>
</reference>
<organism evidence="2 3">
    <name type="scientific">Prunus persica</name>
    <name type="common">Peach</name>
    <name type="synonym">Amygdalus persica</name>
    <dbReference type="NCBI Taxonomy" id="3760"/>
    <lineage>
        <taxon>Eukaryota</taxon>
        <taxon>Viridiplantae</taxon>
        <taxon>Streptophyta</taxon>
        <taxon>Embryophyta</taxon>
        <taxon>Tracheophyta</taxon>
        <taxon>Spermatophyta</taxon>
        <taxon>Magnoliopsida</taxon>
        <taxon>eudicotyledons</taxon>
        <taxon>Gunneridae</taxon>
        <taxon>Pentapetalae</taxon>
        <taxon>rosids</taxon>
        <taxon>fabids</taxon>
        <taxon>Rosales</taxon>
        <taxon>Rosaceae</taxon>
        <taxon>Amygdaloideae</taxon>
        <taxon>Amygdaleae</taxon>
        <taxon>Prunus</taxon>
    </lineage>
</organism>
<dbReference type="eggNOG" id="ENOG502QVIA">
    <property type="taxonomic scope" value="Eukaryota"/>
</dbReference>
<dbReference type="GO" id="GO:0003677">
    <property type="term" value="F:DNA binding"/>
    <property type="evidence" value="ECO:0007669"/>
    <property type="project" value="InterPro"/>
</dbReference>
<feature type="compositionally biased region" description="Polar residues" evidence="1">
    <location>
        <begin position="1"/>
        <end position="15"/>
    </location>
</feature>
<name>A0A251PQF1_PRUPE</name>
<evidence type="ECO:0000313" key="3">
    <source>
        <dbReference type="Proteomes" id="UP000006882"/>
    </source>
</evidence>
<keyword evidence="3" id="KW-1185">Reference proteome</keyword>
<evidence type="ECO:0008006" key="4">
    <source>
        <dbReference type="Google" id="ProtNLM"/>
    </source>
</evidence>